<dbReference type="EMBL" id="AWNI01000022">
    <property type="protein sequence ID" value="ETS61113.1"/>
    <property type="molecule type" value="Genomic_DNA"/>
</dbReference>
<keyword evidence="4" id="KW-1185">Reference proteome</keyword>
<feature type="region of interest" description="Disordered" evidence="1">
    <location>
        <begin position="84"/>
        <end position="119"/>
    </location>
</feature>
<dbReference type="HOGENOM" id="CLU_1732260_0_0_1"/>
<comment type="caution">
    <text evidence="3">The sequence shown here is derived from an EMBL/GenBank/DDBJ whole genome shotgun (WGS) entry which is preliminary data.</text>
</comment>
<organism evidence="3 4">
    <name type="scientific">Moesziomyces aphidis</name>
    <name type="common">Pseudozyma aphidis</name>
    <dbReference type="NCBI Taxonomy" id="84754"/>
    <lineage>
        <taxon>Eukaryota</taxon>
        <taxon>Fungi</taxon>
        <taxon>Dikarya</taxon>
        <taxon>Basidiomycota</taxon>
        <taxon>Ustilaginomycotina</taxon>
        <taxon>Ustilaginomycetes</taxon>
        <taxon>Ustilaginales</taxon>
        <taxon>Ustilaginaceae</taxon>
        <taxon>Moesziomyces</taxon>
    </lineage>
</organism>
<feature type="signal peptide" evidence="2">
    <location>
        <begin position="1"/>
        <end position="20"/>
    </location>
</feature>
<protein>
    <recommendedName>
        <fullName evidence="5">Secreted protein</fullName>
    </recommendedName>
</protein>
<evidence type="ECO:0008006" key="5">
    <source>
        <dbReference type="Google" id="ProtNLM"/>
    </source>
</evidence>
<dbReference type="OrthoDB" id="10563877at2759"/>
<feature type="chain" id="PRO_5004834515" description="Secreted protein" evidence="2">
    <location>
        <begin position="21"/>
        <end position="151"/>
    </location>
</feature>
<sequence>MLRAVSAPCFVLVWVRTSHASHRGAVAAQSGSEPALNPAFKLLPQSMRPALPSLPLPDARPRWAKTVEHSQMFSRMYLLIESRGTGPGGGKGNLGSALPIPDSSGAAGGSPEKPYVRKGIGSRLALPAVKRARLAKRSAPCQLHARPRPQN</sequence>
<gene>
    <name evidence="3" type="ORF">PaG_05061</name>
</gene>
<reference evidence="3 4" key="1">
    <citation type="journal article" date="2014" name="Genome Announc.">
        <title>Genome sequence of the basidiomycetous fungus Pseudozyma aphidis DSM70725, an efficient producer of biosurfactant mannosylerythritol lipids.</title>
        <authorList>
            <person name="Lorenz S."/>
            <person name="Guenther M."/>
            <person name="Grumaz C."/>
            <person name="Rupp S."/>
            <person name="Zibek S."/>
            <person name="Sohn K."/>
        </authorList>
    </citation>
    <scope>NUCLEOTIDE SEQUENCE [LARGE SCALE GENOMIC DNA]</scope>
    <source>
        <strain evidence="4">ATCC 32657 / CBS 517.83 / DSM 70725 / JCM 10318 / NBRC 10182 / NRRL Y-7954 / St-0401</strain>
    </source>
</reference>
<proteinExistence type="predicted"/>
<evidence type="ECO:0000256" key="2">
    <source>
        <dbReference type="SAM" id="SignalP"/>
    </source>
</evidence>
<evidence type="ECO:0000313" key="4">
    <source>
        <dbReference type="Proteomes" id="UP000019462"/>
    </source>
</evidence>
<dbReference type="AlphaFoldDB" id="W3VHH3"/>
<evidence type="ECO:0000313" key="3">
    <source>
        <dbReference type="EMBL" id="ETS61113.1"/>
    </source>
</evidence>
<name>W3VHH3_MOEAP</name>
<evidence type="ECO:0000256" key="1">
    <source>
        <dbReference type="SAM" id="MobiDB-lite"/>
    </source>
</evidence>
<accession>W3VHH3</accession>
<dbReference type="Proteomes" id="UP000019462">
    <property type="component" value="Unassembled WGS sequence"/>
</dbReference>
<keyword evidence="2" id="KW-0732">Signal</keyword>